<dbReference type="AlphaFoldDB" id="A0A1H4YM99"/>
<proteinExistence type="predicted"/>
<dbReference type="EMBL" id="FNSV01000005">
    <property type="protein sequence ID" value="SED18260.1"/>
    <property type="molecule type" value="Genomic_DNA"/>
</dbReference>
<dbReference type="InterPro" id="IPR027843">
    <property type="entry name" value="DUF4440"/>
</dbReference>
<dbReference type="SUPFAM" id="SSF54427">
    <property type="entry name" value="NTF2-like"/>
    <property type="match status" value="1"/>
</dbReference>
<gene>
    <name evidence="3" type="ORF">SAMN04490239_7168</name>
</gene>
<sequence>MANTTDTLTIRELEDARYDAVVGQDFDTFARLCHPDLAYSHSSGDTDTLETYLDKVRSGFYVYHKIEHPIDFVRIVGDVALVVGEMNAHITAGGRPKRLRNRCLAVWKYSGSGWRLLAYQPTPLRGSTADAEDLHTSDDLNTALPPSHKTRERR</sequence>
<dbReference type="OrthoDB" id="8912653at2"/>
<dbReference type="Gene3D" id="3.10.450.50">
    <property type="match status" value="1"/>
</dbReference>
<feature type="domain" description="DUF4440" evidence="2">
    <location>
        <begin position="10"/>
        <end position="116"/>
    </location>
</feature>
<evidence type="ECO:0000313" key="4">
    <source>
        <dbReference type="Proteomes" id="UP000183561"/>
    </source>
</evidence>
<evidence type="ECO:0000259" key="2">
    <source>
        <dbReference type="Pfam" id="PF14534"/>
    </source>
</evidence>
<protein>
    <recommendedName>
        <fullName evidence="2">DUF4440 domain-containing protein</fullName>
    </recommendedName>
</protein>
<keyword evidence="4" id="KW-1185">Reference proteome</keyword>
<evidence type="ECO:0000313" key="3">
    <source>
        <dbReference type="EMBL" id="SED18260.1"/>
    </source>
</evidence>
<dbReference type="RefSeq" id="WP_083395781.1">
    <property type="nucleotide sequence ID" value="NZ_FNSV01000005.1"/>
</dbReference>
<evidence type="ECO:0000256" key="1">
    <source>
        <dbReference type="SAM" id="MobiDB-lite"/>
    </source>
</evidence>
<dbReference type="Pfam" id="PF14534">
    <property type="entry name" value="DUF4440"/>
    <property type="match status" value="1"/>
</dbReference>
<name>A0A1H4YM99_9NOCA</name>
<dbReference type="InterPro" id="IPR032710">
    <property type="entry name" value="NTF2-like_dom_sf"/>
</dbReference>
<reference evidence="4" key="1">
    <citation type="submission" date="2016-10" db="EMBL/GenBank/DDBJ databases">
        <authorList>
            <person name="Varghese N."/>
            <person name="Submissions S."/>
        </authorList>
    </citation>
    <scope>NUCLEOTIDE SEQUENCE [LARGE SCALE GENOMIC DNA]</scope>
    <source>
        <strain evidence="4">DSM 44498</strain>
    </source>
</reference>
<feature type="region of interest" description="Disordered" evidence="1">
    <location>
        <begin position="128"/>
        <end position="154"/>
    </location>
</feature>
<dbReference type="Proteomes" id="UP000183561">
    <property type="component" value="Unassembled WGS sequence"/>
</dbReference>
<organism evidence="3 4">
    <name type="scientific">Rhodococcus koreensis</name>
    <dbReference type="NCBI Taxonomy" id="99653"/>
    <lineage>
        <taxon>Bacteria</taxon>
        <taxon>Bacillati</taxon>
        <taxon>Actinomycetota</taxon>
        <taxon>Actinomycetes</taxon>
        <taxon>Mycobacteriales</taxon>
        <taxon>Nocardiaceae</taxon>
        <taxon>Rhodococcus</taxon>
    </lineage>
</organism>
<accession>A0A1H4YM99</accession>